<evidence type="ECO:0000313" key="1">
    <source>
        <dbReference type="EMBL" id="EJL74024.1"/>
    </source>
</evidence>
<sequence>MRTIVNGHKNIFDERYKMKIPMKDIIMNIKNNFSFPISFRQL</sequence>
<evidence type="ECO:0000313" key="2">
    <source>
        <dbReference type="Proteomes" id="UP000007509"/>
    </source>
</evidence>
<name>J3CLJ7_9FLAO</name>
<reference evidence="1 2" key="1">
    <citation type="journal article" date="2012" name="J. Bacteriol.">
        <title>Twenty-one genome sequences from Pseudomonas species and 19 genome sequences from diverse bacteria isolated from the rhizosphere and endosphere of Populus deltoides.</title>
        <authorList>
            <person name="Brown S.D."/>
            <person name="Utturkar S.M."/>
            <person name="Klingeman D.M."/>
            <person name="Johnson C.M."/>
            <person name="Martin S.L."/>
            <person name="Land M.L."/>
            <person name="Lu T.Y."/>
            <person name="Schadt C.W."/>
            <person name="Doktycz M.J."/>
            <person name="Pelletier D.A."/>
        </authorList>
    </citation>
    <scope>NUCLEOTIDE SEQUENCE [LARGE SCALE GENOMIC DNA]</scope>
    <source>
        <strain evidence="1 2">CF314</strain>
    </source>
</reference>
<dbReference type="Proteomes" id="UP000007509">
    <property type="component" value="Unassembled WGS sequence"/>
</dbReference>
<dbReference type="PATRIC" id="fig|1144316.3.peg.1233"/>
<dbReference type="AlphaFoldDB" id="J3CLJ7"/>
<dbReference type="EMBL" id="AKJY01000015">
    <property type="protein sequence ID" value="EJL74024.1"/>
    <property type="molecule type" value="Genomic_DNA"/>
</dbReference>
<protein>
    <submittedName>
        <fullName evidence="1">Uncharacterized protein</fullName>
    </submittedName>
</protein>
<organism evidence="1 2">
    <name type="scientific">Chryseobacterium populi</name>
    <dbReference type="NCBI Taxonomy" id="1144316"/>
    <lineage>
        <taxon>Bacteria</taxon>
        <taxon>Pseudomonadati</taxon>
        <taxon>Bacteroidota</taxon>
        <taxon>Flavobacteriia</taxon>
        <taxon>Flavobacteriales</taxon>
        <taxon>Weeksellaceae</taxon>
        <taxon>Chryseobacterium group</taxon>
        <taxon>Chryseobacterium</taxon>
    </lineage>
</organism>
<comment type="caution">
    <text evidence="1">The sequence shown here is derived from an EMBL/GenBank/DDBJ whole genome shotgun (WGS) entry which is preliminary data.</text>
</comment>
<gene>
    <name evidence="1" type="ORF">PMI13_01230</name>
</gene>
<accession>J3CLJ7</accession>
<keyword evidence="2" id="KW-1185">Reference proteome</keyword>
<proteinExistence type="predicted"/>